<evidence type="ECO:0000313" key="1">
    <source>
        <dbReference type="EMBL" id="PSF35541.1"/>
    </source>
</evidence>
<keyword evidence="2" id="KW-1185">Reference proteome</keyword>
<evidence type="ECO:0000313" key="2">
    <source>
        <dbReference type="Proteomes" id="UP000239001"/>
    </source>
</evidence>
<dbReference type="OrthoDB" id="573315at2"/>
<reference evidence="1 2" key="2">
    <citation type="submission" date="2018-03" db="EMBL/GenBank/DDBJ databases">
        <authorList>
            <person name="Keele B.F."/>
        </authorList>
    </citation>
    <scope>NUCLEOTIDE SEQUENCE [LARGE SCALE GENOMIC DNA]</scope>
    <source>
        <strain evidence="1 2">CCALA 016</strain>
    </source>
</reference>
<proteinExistence type="predicted"/>
<name>A0A2T1LVD2_9CHRO</name>
<organism evidence="1 2">
    <name type="scientific">Aphanothece hegewaldii CCALA 016</name>
    <dbReference type="NCBI Taxonomy" id="2107694"/>
    <lineage>
        <taxon>Bacteria</taxon>
        <taxon>Bacillati</taxon>
        <taxon>Cyanobacteriota</taxon>
        <taxon>Cyanophyceae</taxon>
        <taxon>Oscillatoriophycideae</taxon>
        <taxon>Chroococcales</taxon>
        <taxon>Aphanothecaceae</taxon>
        <taxon>Aphanothece</taxon>
    </lineage>
</organism>
<sequence>MAKLNKEIINHIFELQNFFLDSTDEATRLEFNIFVQFGETVETMAELEELQNLKERALFYYDRFHVVLKRIYELQPVAERVNLELLDRTIAEAELTIDVIQASLEDIKRNWNL</sequence>
<dbReference type="Proteomes" id="UP000239001">
    <property type="component" value="Unassembled WGS sequence"/>
</dbReference>
<gene>
    <name evidence="1" type="ORF">C7H19_16140</name>
</gene>
<protein>
    <submittedName>
        <fullName evidence="1">Uncharacterized protein</fullName>
    </submittedName>
</protein>
<dbReference type="RefSeq" id="WP_106457953.1">
    <property type="nucleotide sequence ID" value="NZ_PXOH01000019.1"/>
</dbReference>
<comment type="caution">
    <text evidence="1">The sequence shown here is derived from an EMBL/GenBank/DDBJ whole genome shotgun (WGS) entry which is preliminary data.</text>
</comment>
<dbReference type="AlphaFoldDB" id="A0A2T1LVD2"/>
<reference evidence="1 2" key="1">
    <citation type="submission" date="2018-03" db="EMBL/GenBank/DDBJ databases">
        <title>The ancient ancestry and fast evolution of plastids.</title>
        <authorList>
            <person name="Moore K.R."/>
            <person name="Magnabosco C."/>
            <person name="Momper L."/>
            <person name="Gold D.A."/>
            <person name="Bosak T."/>
            <person name="Fournier G.P."/>
        </authorList>
    </citation>
    <scope>NUCLEOTIDE SEQUENCE [LARGE SCALE GENOMIC DNA]</scope>
    <source>
        <strain evidence="1 2">CCALA 016</strain>
    </source>
</reference>
<dbReference type="EMBL" id="PXOH01000019">
    <property type="protein sequence ID" value="PSF35541.1"/>
    <property type="molecule type" value="Genomic_DNA"/>
</dbReference>
<accession>A0A2T1LVD2</accession>